<gene>
    <name evidence="2" type="ORF">BDP27DRAFT_1423745</name>
</gene>
<feature type="region of interest" description="Disordered" evidence="1">
    <location>
        <begin position="163"/>
        <end position="219"/>
    </location>
</feature>
<reference evidence="2" key="1">
    <citation type="submission" date="2020-11" db="EMBL/GenBank/DDBJ databases">
        <authorList>
            <consortium name="DOE Joint Genome Institute"/>
            <person name="Ahrendt S."/>
            <person name="Riley R."/>
            <person name="Andreopoulos W."/>
            <person name="Labutti K."/>
            <person name="Pangilinan J."/>
            <person name="Ruiz-Duenas F.J."/>
            <person name="Barrasa J.M."/>
            <person name="Sanchez-Garcia M."/>
            <person name="Camarero S."/>
            <person name="Miyauchi S."/>
            <person name="Serrano A."/>
            <person name="Linde D."/>
            <person name="Babiker R."/>
            <person name="Drula E."/>
            <person name="Ayuso-Fernandez I."/>
            <person name="Pacheco R."/>
            <person name="Padilla G."/>
            <person name="Ferreira P."/>
            <person name="Barriuso J."/>
            <person name="Kellner H."/>
            <person name="Castanera R."/>
            <person name="Alfaro M."/>
            <person name="Ramirez L."/>
            <person name="Pisabarro A.G."/>
            <person name="Kuo A."/>
            <person name="Tritt A."/>
            <person name="Lipzen A."/>
            <person name="He G."/>
            <person name="Yan M."/>
            <person name="Ng V."/>
            <person name="Cullen D."/>
            <person name="Martin F."/>
            <person name="Rosso M.-N."/>
            <person name="Henrissat B."/>
            <person name="Hibbett D."/>
            <person name="Martinez A.T."/>
            <person name="Grigoriev I.V."/>
        </authorList>
    </citation>
    <scope>NUCLEOTIDE SEQUENCE</scope>
    <source>
        <strain evidence="2">AH 40177</strain>
    </source>
</reference>
<feature type="compositionally biased region" description="Polar residues" evidence="1">
    <location>
        <begin position="7"/>
        <end position="20"/>
    </location>
</feature>
<organism evidence="2 3">
    <name type="scientific">Rhodocollybia butyracea</name>
    <dbReference type="NCBI Taxonomy" id="206335"/>
    <lineage>
        <taxon>Eukaryota</taxon>
        <taxon>Fungi</taxon>
        <taxon>Dikarya</taxon>
        <taxon>Basidiomycota</taxon>
        <taxon>Agaricomycotina</taxon>
        <taxon>Agaricomycetes</taxon>
        <taxon>Agaricomycetidae</taxon>
        <taxon>Agaricales</taxon>
        <taxon>Marasmiineae</taxon>
        <taxon>Omphalotaceae</taxon>
        <taxon>Rhodocollybia</taxon>
    </lineage>
</organism>
<evidence type="ECO:0000313" key="3">
    <source>
        <dbReference type="Proteomes" id="UP000772434"/>
    </source>
</evidence>
<keyword evidence="3" id="KW-1185">Reference proteome</keyword>
<protein>
    <submittedName>
        <fullName evidence="2">Uncharacterized protein</fullName>
    </submittedName>
</protein>
<proteinExistence type="predicted"/>
<accession>A0A9P5PJD4</accession>
<comment type="caution">
    <text evidence="2">The sequence shown here is derived from an EMBL/GenBank/DDBJ whole genome shotgun (WGS) entry which is preliminary data.</text>
</comment>
<sequence>MPAESASPIQVPTPTQVASSTPVKKLTWSTVFSTPDALSEKATNSDKLHPCDAMDAQLAHDLTVRSGKEFRAYALSPGLPICGPMEYDVSLALDRYIDSLSDDEGNHDVDRESDCDDCDYCVEGPPSFPPSAASHGSPPASSAAGDHSCYEFSSVAHAPSSVHSDETLFSSAPGSCAPPSPEGDPSAFPLPSFGLVHPLLHTAESDALKAPTPDPQKPP</sequence>
<name>A0A9P5PJD4_9AGAR</name>
<evidence type="ECO:0000256" key="1">
    <source>
        <dbReference type="SAM" id="MobiDB-lite"/>
    </source>
</evidence>
<dbReference type="Proteomes" id="UP000772434">
    <property type="component" value="Unassembled WGS sequence"/>
</dbReference>
<feature type="region of interest" description="Disordered" evidence="1">
    <location>
        <begin position="1"/>
        <end position="20"/>
    </location>
</feature>
<dbReference type="AlphaFoldDB" id="A0A9P5PJD4"/>
<evidence type="ECO:0000313" key="2">
    <source>
        <dbReference type="EMBL" id="KAF9066591.1"/>
    </source>
</evidence>
<dbReference type="EMBL" id="JADNRY010000085">
    <property type="protein sequence ID" value="KAF9066591.1"/>
    <property type="molecule type" value="Genomic_DNA"/>
</dbReference>